<evidence type="ECO:0000313" key="2">
    <source>
        <dbReference type="Proteomes" id="UP001055093"/>
    </source>
</evidence>
<comment type="caution">
    <text evidence="1">The sequence shown here is derived from an EMBL/GenBank/DDBJ whole genome shotgun (WGS) entry which is preliminary data.</text>
</comment>
<dbReference type="EMBL" id="BPRE01000009">
    <property type="protein sequence ID" value="GJE76536.1"/>
    <property type="molecule type" value="Genomic_DNA"/>
</dbReference>
<reference evidence="1" key="1">
    <citation type="journal article" date="2021" name="Front. Microbiol.">
        <title>Comprehensive Comparative Genomics and Phenotyping of Methylobacterium Species.</title>
        <authorList>
            <person name="Alessa O."/>
            <person name="Ogura Y."/>
            <person name="Fujitani Y."/>
            <person name="Takami H."/>
            <person name="Hayashi T."/>
            <person name="Sahin N."/>
            <person name="Tani A."/>
        </authorList>
    </citation>
    <scope>NUCLEOTIDE SEQUENCE</scope>
    <source>
        <strain evidence="1">DSM 14458</strain>
    </source>
</reference>
<proteinExistence type="predicted"/>
<reference evidence="1" key="2">
    <citation type="submission" date="2021-08" db="EMBL/GenBank/DDBJ databases">
        <authorList>
            <person name="Tani A."/>
            <person name="Ola A."/>
            <person name="Ogura Y."/>
            <person name="Katsura K."/>
            <person name="Hayashi T."/>
        </authorList>
    </citation>
    <scope>NUCLEOTIDE SEQUENCE</scope>
    <source>
        <strain evidence="1">DSM 14458</strain>
    </source>
</reference>
<sequence>MGQAGGVAPGLWAATVTAGPFTKFGSSAMIVVSLSP</sequence>
<organism evidence="1 2">
    <name type="scientific">Methylorubrum suomiense</name>
    <dbReference type="NCBI Taxonomy" id="144191"/>
    <lineage>
        <taxon>Bacteria</taxon>
        <taxon>Pseudomonadati</taxon>
        <taxon>Pseudomonadota</taxon>
        <taxon>Alphaproteobacteria</taxon>
        <taxon>Hyphomicrobiales</taxon>
        <taxon>Methylobacteriaceae</taxon>
        <taxon>Methylorubrum</taxon>
    </lineage>
</organism>
<evidence type="ECO:0000313" key="1">
    <source>
        <dbReference type="EMBL" id="GJE76536.1"/>
    </source>
</evidence>
<gene>
    <name evidence="1" type="ORF">BGCPKDLD_3130</name>
</gene>
<name>A0ABQ4UWL7_9HYPH</name>
<protein>
    <submittedName>
        <fullName evidence="1">Uncharacterized protein</fullName>
    </submittedName>
</protein>
<accession>A0ABQ4UWL7</accession>
<keyword evidence="2" id="KW-1185">Reference proteome</keyword>
<dbReference type="Proteomes" id="UP001055093">
    <property type="component" value="Unassembled WGS sequence"/>
</dbReference>